<dbReference type="PANTHER" id="PTHR43581">
    <property type="entry name" value="ATP/GTP PHOSPHATASE"/>
    <property type="match status" value="1"/>
</dbReference>
<dbReference type="InterPro" id="IPR051396">
    <property type="entry name" value="Bact_Antivir_Def_Nuclease"/>
</dbReference>
<dbReference type="Proteomes" id="UP000702952">
    <property type="component" value="Unassembled WGS sequence"/>
</dbReference>
<name>A0AA44F6P8_AGRTU</name>
<evidence type="ECO:0000259" key="1">
    <source>
        <dbReference type="Pfam" id="PF13304"/>
    </source>
</evidence>
<sequence>MRFTVIPYSDRSKKYQSITGLSESFLIRDNWDDYGFKTTFSLIYFNNEGERFDVGEVKIMQSGMTGGYTPMEESFETLGQGYAALGQGQDFYENLLVLDDDIRFEMLIALRDVIWSQVIREAVDAEQAYGTSLMRSVGEARFRKFVTIVHHDPVLTPFNFTYKFPDVPEQIVFEVTPHSLPPSNIHVIIGRNGVGKTRLLTSLSSLLRNGRDRRQGRLRFHDDDETAAKDQFANLITVAFSAFDSFDPPPRSAAGPLRSMKAGTRSGIEYTYVGLKKRIRKGDERATGNKNEADLQRDFVESTLRCLRSASRPRWQTAMRLLEADPLFAALQLSDLANLPKNEVEDRAGELFDSASSGHKIVLLTLTQLAELVSERTLVLIDEPEAHLHPPLVMAFVRALSDLLIKRNGVAILATHSPVVAQEVPSSCVSLMFRPGGDVQIERPEIETFAENLGALTREIFRVQVTESGHHNLIASAVEDSHDIDEVLEKFDNQVGAEGRALARTMLRAGR</sequence>
<dbReference type="GO" id="GO:0005524">
    <property type="term" value="F:ATP binding"/>
    <property type="evidence" value="ECO:0007669"/>
    <property type="project" value="InterPro"/>
</dbReference>
<dbReference type="InterPro" id="IPR003959">
    <property type="entry name" value="ATPase_AAA_core"/>
</dbReference>
<organism evidence="2 3">
    <name type="scientific">Agrobacterium tumefaciens</name>
    <dbReference type="NCBI Taxonomy" id="358"/>
    <lineage>
        <taxon>Bacteria</taxon>
        <taxon>Pseudomonadati</taxon>
        <taxon>Pseudomonadota</taxon>
        <taxon>Alphaproteobacteria</taxon>
        <taxon>Hyphomicrobiales</taxon>
        <taxon>Rhizobiaceae</taxon>
        <taxon>Rhizobium/Agrobacterium group</taxon>
        <taxon>Agrobacterium</taxon>
        <taxon>Agrobacterium tumefaciens complex</taxon>
    </lineage>
</organism>
<protein>
    <submittedName>
        <fullName evidence="2">AAA family ATPase</fullName>
    </submittedName>
</protein>
<dbReference type="PANTHER" id="PTHR43581:SF2">
    <property type="entry name" value="EXCINUCLEASE ATPASE SUBUNIT"/>
    <property type="match status" value="1"/>
</dbReference>
<dbReference type="SUPFAM" id="SSF52540">
    <property type="entry name" value="P-loop containing nucleoside triphosphate hydrolases"/>
    <property type="match status" value="1"/>
</dbReference>
<accession>A0AA44F6P8</accession>
<dbReference type="EMBL" id="JAAMAY010000027">
    <property type="protein sequence ID" value="NTC29718.1"/>
    <property type="molecule type" value="Genomic_DNA"/>
</dbReference>
<comment type="caution">
    <text evidence="2">The sequence shown here is derived from an EMBL/GenBank/DDBJ whole genome shotgun (WGS) entry which is preliminary data.</text>
</comment>
<evidence type="ECO:0000313" key="3">
    <source>
        <dbReference type="Proteomes" id="UP000702952"/>
    </source>
</evidence>
<feature type="domain" description="ATPase AAA-type core" evidence="1">
    <location>
        <begin position="318"/>
        <end position="420"/>
    </location>
</feature>
<dbReference type="AlphaFoldDB" id="A0AA44F6P8"/>
<reference evidence="2" key="1">
    <citation type="journal article" date="2020" name="Science">
        <title>Unexpected conservation and global transmission of agrobacterial virulence plasmids.</title>
        <authorList>
            <person name="Weisberg A.J."/>
            <person name="Davis E.W. 2nd"/>
            <person name="Tabima J."/>
            <person name="Belcher M.S."/>
            <person name="Miller M."/>
            <person name="Kuo C.H."/>
            <person name="Loper J.E."/>
            <person name="Grunwald N.J."/>
            <person name="Putnam M.L."/>
            <person name="Chang J.H."/>
        </authorList>
    </citation>
    <scope>NUCLEOTIDE SEQUENCE</scope>
    <source>
        <strain evidence="2">17-1853-1a</strain>
    </source>
</reference>
<dbReference type="GO" id="GO:0016887">
    <property type="term" value="F:ATP hydrolysis activity"/>
    <property type="evidence" value="ECO:0007669"/>
    <property type="project" value="InterPro"/>
</dbReference>
<dbReference type="Gene3D" id="3.40.50.300">
    <property type="entry name" value="P-loop containing nucleotide triphosphate hydrolases"/>
    <property type="match status" value="1"/>
</dbReference>
<evidence type="ECO:0000313" key="2">
    <source>
        <dbReference type="EMBL" id="NTC29718.1"/>
    </source>
</evidence>
<dbReference type="RefSeq" id="WP_174018880.1">
    <property type="nucleotide sequence ID" value="NZ_JAAMAW010000021.1"/>
</dbReference>
<proteinExistence type="predicted"/>
<dbReference type="Pfam" id="PF13304">
    <property type="entry name" value="AAA_21"/>
    <property type="match status" value="1"/>
</dbReference>
<gene>
    <name evidence="2" type="ORF">G6M46_16410</name>
</gene>
<dbReference type="InterPro" id="IPR027417">
    <property type="entry name" value="P-loop_NTPase"/>
</dbReference>